<keyword evidence="2" id="KW-1185">Reference proteome</keyword>
<comment type="caution">
    <text evidence="1">The sequence shown here is derived from an EMBL/GenBank/DDBJ whole genome shotgun (WGS) entry which is preliminary data.</text>
</comment>
<dbReference type="EMBL" id="QLNT01000003">
    <property type="protein sequence ID" value="KAF3075498.1"/>
    <property type="molecule type" value="Genomic_DNA"/>
</dbReference>
<evidence type="ECO:0000313" key="2">
    <source>
        <dbReference type="Proteomes" id="UP000801864"/>
    </source>
</evidence>
<proteinExistence type="predicted"/>
<evidence type="ECO:0000313" key="1">
    <source>
        <dbReference type="EMBL" id="KAF3075498.1"/>
    </source>
</evidence>
<accession>A0A9P5CI13</accession>
<dbReference type="AlphaFoldDB" id="A0A9P5CI13"/>
<name>A0A9P5CI13_9HYPO</name>
<organism evidence="1 2">
    <name type="scientific">Trichoderma lentiforme</name>
    <dbReference type="NCBI Taxonomy" id="1567552"/>
    <lineage>
        <taxon>Eukaryota</taxon>
        <taxon>Fungi</taxon>
        <taxon>Dikarya</taxon>
        <taxon>Ascomycota</taxon>
        <taxon>Pezizomycotina</taxon>
        <taxon>Sordariomycetes</taxon>
        <taxon>Hypocreomycetidae</taxon>
        <taxon>Hypocreales</taxon>
        <taxon>Hypocreaceae</taxon>
        <taxon>Trichoderma</taxon>
    </lineage>
</organism>
<dbReference type="Proteomes" id="UP000801864">
    <property type="component" value="Unassembled WGS sequence"/>
</dbReference>
<gene>
    <name evidence="1" type="ORF">CFAM422_002311</name>
</gene>
<reference evidence="1 2" key="1">
    <citation type="submission" date="2018-06" db="EMBL/GenBank/DDBJ databases">
        <title>Genome analysis of cellulolytic fungus Trichoderma lentiforme CFAM-422.</title>
        <authorList>
            <person name="Steindorff A.S."/>
            <person name="Formighieri E.F."/>
            <person name="Midorikawa G.E.O."/>
            <person name="Tamietti M.S."/>
            <person name="Ramos E.Z."/>
            <person name="Silva A.S."/>
            <person name="Bon E.P.S."/>
            <person name="Mendes T.D."/>
            <person name="Damaso M.C.T."/>
            <person name="Favaro L.C.L."/>
        </authorList>
    </citation>
    <scope>NUCLEOTIDE SEQUENCE [LARGE SCALE GENOMIC DNA]</scope>
    <source>
        <strain evidence="1 2">CFAM-422</strain>
    </source>
</reference>
<protein>
    <submittedName>
        <fullName evidence="1">Uncharacterized protein</fullName>
    </submittedName>
</protein>
<sequence>MFMYPSTDCSSPIHHNIPQESDHGSYSFEIGSEPICLIAPELTLVDDARVELDDDRVADDVAEEAGRVLALSL</sequence>